<dbReference type="EMBL" id="FPKR01000015">
    <property type="protein sequence ID" value="SFZ79118.1"/>
    <property type="molecule type" value="Genomic_DNA"/>
</dbReference>
<dbReference type="InterPro" id="IPR010384">
    <property type="entry name" value="MtfA_fam"/>
</dbReference>
<dbReference type="GO" id="GO:0004177">
    <property type="term" value="F:aminopeptidase activity"/>
    <property type="evidence" value="ECO:0007669"/>
    <property type="project" value="TreeGrafter"/>
</dbReference>
<dbReference type="AlphaFoldDB" id="A0A1K2HQU0"/>
<dbReference type="PANTHER" id="PTHR30164">
    <property type="entry name" value="MTFA PEPTIDASE"/>
    <property type="match status" value="1"/>
</dbReference>
<dbReference type="Gene3D" id="3.40.390.10">
    <property type="entry name" value="Collagenase (Catalytic Domain)"/>
    <property type="match status" value="1"/>
</dbReference>
<dbReference type="PANTHER" id="PTHR30164:SF2">
    <property type="entry name" value="PROTEIN MTFA"/>
    <property type="match status" value="1"/>
</dbReference>
<proteinExistence type="predicted"/>
<keyword evidence="2" id="KW-1185">Reference proteome</keyword>
<protein>
    <recommendedName>
        <fullName evidence="3">Zinc-dependent peptidase</fullName>
    </recommendedName>
</protein>
<dbReference type="OrthoDB" id="9786424at2"/>
<dbReference type="InterPro" id="IPR024079">
    <property type="entry name" value="MetalloPept_cat_dom_sf"/>
</dbReference>
<evidence type="ECO:0000313" key="1">
    <source>
        <dbReference type="EMBL" id="SFZ79118.1"/>
    </source>
</evidence>
<dbReference type="CDD" id="cd20169">
    <property type="entry name" value="Peptidase_M90_mtfA"/>
    <property type="match status" value="1"/>
</dbReference>
<dbReference type="FunFam" id="3.40.390.10:FF:000012">
    <property type="entry name" value="Protein MtfA"/>
    <property type="match status" value="1"/>
</dbReference>
<dbReference type="RefSeq" id="WP_072429864.1">
    <property type="nucleotide sequence ID" value="NZ_FPKR01000015.1"/>
</dbReference>
<dbReference type="Gene3D" id="1.10.472.150">
    <property type="entry name" value="Glucose-regulated metallo-peptidase M90, N-terminal domain"/>
    <property type="match status" value="1"/>
</dbReference>
<evidence type="ECO:0008006" key="3">
    <source>
        <dbReference type="Google" id="ProtNLM"/>
    </source>
</evidence>
<sequence length="263" mass="30147">MWNLLRRHVAEDPLAHRSWPEVGRQMPLLQGLSTDEWQRLEARMRHFLAHKTFHGAHGFALSSTRRLQIAAQACLPILNLDDNAYADWHEVVLYPRAFVSRDPWRDEVGLVHEGEWALAGQARHDGPILLAWPDARRSPEIDGWNVVIHECAHKLDMLNGSANGFPPLHAGMQVADWTRAFEAGFADLNRRLDRGETVAIDPYAAENPAEFFAVLSEYFFELPHVLHDAYPAIYEQLRQFYRQDPGARLAPVEHPPWSEDELT</sequence>
<dbReference type="SUPFAM" id="SSF55486">
    <property type="entry name" value="Metalloproteases ('zincins'), catalytic domain"/>
    <property type="match status" value="1"/>
</dbReference>
<name>A0A1K2HQU0_9NEIS</name>
<organism evidence="1 2">
    <name type="scientific">Chitinimonas taiwanensis DSM 18899</name>
    <dbReference type="NCBI Taxonomy" id="1121279"/>
    <lineage>
        <taxon>Bacteria</taxon>
        <taxon>Pseudomonadati</taxon>
        <taxon>Pseudomonadota</taxon>
        <taxon>Betaproteobacteria</taxon>
        <taxon>Neisseriales</taxon>
        <taxon>Chitinibacteraceae</taxon>
        <taxon>Chitinimonas</taxon>
    </lineage>
</organism>
<accession>A0A1K2HQU0</accession>
<dbReference type="GO" id="GO:0008237">
    <property type="term" value="F:metallopeptidase activity"/>
    <property type="evidence" value="ECO:0007669"/>
    <property type="project" value="InterPro"/>
</dbReference>
<dbReference type="GO" id="GO:0005829">
    <property type="term" value="C:cytosol"/>
    <property type="evidence" value="ECO:0007669"/>
    <property type="project" value="TreeGrafter"/>
</dbReference>
<reference evidence="1 2" key="1">
    <citation type="submission" date="2016-11" db="EMBL/GenBank/DDBJ databases">
        <authorList>
            <person name="Jaros S."/>
            <person name="Januszkiewicz K."/>
            <person name="Wedrychowicz H."/>
        </authorList>
    </citation>
    <scope>NUCLEOTIDE SEQUENCE [LARGE SCALE GENOMIC DNA]</scope>
    <source>
        <strain evidence="1 2">DSM 18899</strain>
    </source>
</reference>
<dbReference type="InterPro" id="IPR042252">
    <property type="entry name" value="MtfA_N"/>
</dbReference>
<dbReference type="STRING" id="1121279.SAMN02745887_03378"/>
<gene>
    <name evidence="1" type="ORF">SAMN02745887_03378</name>
</gene>
<dbReference type="Pfam" id="PF06167">
    <property type="entry name" value="Peptidase_M90"/>
    <property type="match status" value="1"/>
</dbReference>
<evidence type="ECO:0000313" key="2">
    <source>
        <dbReference type="Proteomes" id="UP000186513"/>
    </source>
</evidence>
<dbReference type="Proteomes" id="UP000186513">
    <property type="component" value="Unassembled WGS sequence"/>
</dbReference>